<sequence length="623" mass="71061">MRKKYLLLFVIFCGNISLYGQVSKDSINSILENTTITDSLRANTLNQVILEHFTDSKPDSAIVLVKKLLDFTSEKKLEPQKADAINTFANSLLHKGEVAEALSKYEESLLLYQKLKDLKGEGIVLNNIGKIYKLRWNFDEAEKYYKQALKKSKEALDTVNEAGTLTNLGNINLTRFKVDQAIPYYLQAIQLCKKINFKKGEGIALLNLGIAYTRKEDYEKSIACYDNARLIALELNNKNNLVHVYEALSSTYFQIKNYNNVIETSKQGLELANQLKRTSLQKDFNYYLYEAYKAKNNYNKALYHYELGIQYLDSLDILETEKRLLQFEFDKQKLKDSIVQVEKDYKTQLAFDKEIEQKQAEKRYLLIGFFGLFVVLSIIIFLVYKNTKKKQQLVEKERQIELQKTEKLLKEQELNTIDAMISGQEKERQRLASELHDSVGATLAAAKLQFEHIQKQKEKGKEIDELYTKTASLLDDAYKEVRTMAHEKNNGVIAKKGLLPAIKNLAKNVSGINNLSVEVVHFGLEKRLENSLEISIFRIIQELVTNIIKHSQATEATISITQHDNSINIIVEDNGVGFSSKNLSFTSGIGLSNVEKRIEQLLGTLEVDSNPGKSTTALIDIPL</sequence>
<dbReference type="PROSITE" id="PS50005">
    <property type="entry name" value="TPR"/>
    <property type="match status" value="1"/>
</dbReference>
<protein>
    <recommendedName>
        <fullName evidence="2">histidine kinase</fullName>
        <ecNumber evidence="2">2.7.13.3</ecNumber>
    </recommendedName>
</protein>
<keyword evidence="11" id="KW-0472">Membrane</keyword>
<dbReference type="InterPro" id="IPR019734">
    <property type="entry name" value="TPR_rpt"/>
</dbReference>
<dbReference type="PANTHER" id="PTHR24421:SF10">
    <property type="entry name" value="NITRATE_NITRITE SENSOR PROTEIN NARQ"/>
    <property type="match status" value="1"/>
</dbReference>
<proteinExistence type="predicted"/>
<feature type="domain" description="Histidine kinase" evidence="12">
    <location>
        <begin position="536"/>
        <end position="623"/>
    </location>
</feature>
<dbReference type="Gene3D" id="1.20.5.1930">
    <property type="match status" value="1"/>
</dbReference>
<dbReference type="Pfam" id="PF13374">
    <property type="entry name" value="TPR_10"/>
    <property type="match status" value="1"/>
</dbReference>
<dbReference type="InterPro" id="IPR011990">
    <property type="entry name" value="TPR-like_helical_dom_sf"/>
</dbReference>
<keyword evidence="11" id="KW-1133">Transmembrane helix</keyword>
<dbReference type="EC" id="2.7.13.3" evidence="2"/>
<evidence type="ECO:0000256" key="11">
    <source>
        <dbReference type="SAM" id="Phobius"/>
    </source>
</evidence>
<evidence type="ECO:0000256" key="2">
    <source>
        <dbReference type="ARBA" id="ARBA00012438"/>
    </source>
</evidence>
<dbReference type="PANTHER" id="PTHR24421">
    <property type="entry name" value="NITRATE/NITRITE SENSOR PROTEIN NARX-RELATED"/>
    <property type="match status" value="1"/>
</dbReference>
<evidence type="ECO:0000313" key="13">
    <source>
        <dbReference type="EMBL" id="MDT0556776.1"/>
    </source>
</evidence>
<feature type="transmembrane region" description="Helical" evidence="11">
    <location>
        <begin position="364"/>
        <end position="384"/>
    </location>
</feature>
<keyword evidence="7" id="KW-0067">ATP-binding</keyword>
<comment type="caution">
    <text evidence="13">The sequence shown here is derived from an EMBL/GenBank/DDBJ whole genome shotgun (WGS) entry which is preliminary data.</text>
</comment>
<evidence type="ECO:0000256" key="5">
    <source>
        <dbReference type="ARBA" id="ARBA00022741"/>
    </source>
</evidence>
<reference evidence="13 14" key="1">
    <citation type="submission" date="2023-09" db="EMBL/GenBank/DDBJ databases">
        <authorList>
            <person name="Rey-Velasco X."/>
        </authorList>
    </citation>
    <scope>NUCLEOTIDE SEQUENCE [LARGE SCALE GENOMIC DNA]</scope>
    <source>
        <strain evidence="13 14">W242</strain>
    </source>
</reference>
<dbReference type="Gene3D" id="1.25.40.10">
    <property type="entry name" value="Tetratricopeptide repeat domain"/>
    <property type="match status" value="1"/>
</dbReference>
<accession>A0ABU2YF07</accession>
<dbReference type="InterPro" id="IPR003594">
    <property type="entry name" value="HATPase_dom"/>
</dbReference>
<dbReference type="InterPro" id="IPR005467">
    <property type="entry name" value="His_kinase_dom"/>
</dbReference>
<evidence type="ECO:0000256" key="7">
    <source>
        <dbReference type="ARBA" id="ARBA00022840"/>
    </source>
</evidence>
<keyword evidence="9" id="KW-0802">TPR repeat</keyword>
<evidence type="ECO:0000256" key="1">
    <source>
        <dbReference type="ARBA" id="ARBA00000085"/>
    </source>
</evidence>
<evidence type="ECO:0000256" key="3">
    <source>
        <dbReference type="ARBA" id="ARBA00022553"/>
    </source>
</evidence>
<dbReference type="EMBL" id="JAVRHZ010000008">
    <property type="protein sequence ID" value="MDT0556776.1"/>
    <property type="molecule type" value="Genomic_DNA"/>
</dbReference>
<keyword evidence="8" id="KW-0902">Two-component regulatory system</keyword>
<dbReference type="SMART" id="SM00387">
    <property type="entry name" value="HATPase_c"/>
    <property type="match status" value="1"/>
</dbReference>
<feature type="repeat" description="TPR" evidence="9">
    <location>
        <begin position="122"/>
        <end position="155"/>
    </location>
</feature>
<keyword evidence="14" id="KW-1185">Reference proteome</keyword>
<dbReference type="InterPro" id="IPR036890">
    <property type="entry name" value="HATPase_C_sf"/>
</dbReference>
<keyword evidence="4" id="KW-0808">Transferase</keyword>
<dbReference type="SUPFAM" id="SSF48452">
    <property type="entry name" value="TPR-like"/>
    <property type="match status" value="2"/>
</dbReference>
<evidence type="ECO:0000256" key="9">
    <source>
        <dbReference type="PROSITE-ProRule" id="PRU00339"/>
    </source>
</evidence>
<keyword evidence="10" id="KW-0175">Coiled coil</keyword>
<dbReference type="CDD" id="cd16917">
    <property type="entry name" value="HATPase_UhpB-NarQ-NarX-like"/>
    <property type="match status" value="1"/>
</dbReference>
<comment type="catalytic activity">
    <reaction evidence="1">
        <text>ATP + protein L-histidine = ADP + protein N-phospho-L-histidine.</text>
        <dbReference type="EC" id="2.7.13.3"/>
    </reaction>
</comment>
<dbReference type="Pfam" id="PF13424">
    <property type="entry name" value="TPR_12"/>
    <property type="match status" value="2"/>
</dbReference>
<dbReference type="Pfam" id="PF07730">
    <property type="entry name" value="HisKA_3"/>
    <property type="match status" value="1"/>
</dbReference>
<feature type="coiled-coil region" evidence="10">
    <location>
        <begin position="386"/>
        <end position="415"/>
    </location>
</feature>
<dbReference type="InterPro" id="IPR011712">
    <property type="entry name" value="Sig_transdc_His_kin_sub3_dim/P"/>
</dbReference>
<keyword evidence="11" id="KW-0812">Transmembrane</keyword>
<dbReference type="PROSITE" id="PS50109">
    <property type="entry name" value="HIS_KIN"/>
    <property type="match status" value="1"/>
</dbReference>
<name>A0ABU2YF07_9FLAO</name>
<gene>
    <name evidence="13" type="ORF">RM538_12230</name>
</gene>
<dbReference type="Proteomes" id="UP001254488">
    <property type="component" value="Unassembled WGS sequence"/>
</dbReference>
<dbReference type="RefSeq" id="WP_311333726.1">
    <property type="nucleotide sequence ID" value="NZ_JAVRHZ010000008.1"/>
</dbReference>
<dbReference type="GO" id="GO:0016301">
    <property type="term" value="F:kinase activity"/>
    <property type="evidence" value="ECO:0007669"/>
    <property type="project" value="UniProtKB-KW"/>
</dbReference>
<evidence type="ECO:0000256" key="8">
    <source>
        <dbReference type="ARBA" id="ARBA00023012"/>
    </source>
</evidence>
<dbReference type="InterPro" id="IPR050482">
    <property type="entry name" value="Sensor_HK_TwoCompSys"/>
</dbReference>
<evidence type="ECO:0000256" key="10">
    <source>
        <dbReference type="SAM" id="Coils"/>
    </source>
</evidence>
<organism evidence="13 14">
    <name type="scientific">Patiriisocius hiemis</name>
    <dbReference type="NCBI Taxonomy" id="3075604"/>
    <lineage>
        <taxon>Bacteria</taxon>
        <taxon>Pseudomonadati</taxon>
        <taxon>Bacteroidota</taxon>
        <taxon>Flavobacteriia</taxon>
        <taxon>Flavobacteriales</taxon>
        <taxon>Flavobacteriaceae</taxon>
        <taxon>Patiriisocius</taxon>
    </lineage>
</organism>
<evidence type="ECO:0000256" key="4">
    <source>
        <dbReference type="ARBA" id="ARBA00022679"/>
    </source>
</evidence>
<keyword evidence="6 13" id="KW-0418">Kinase</keyword>
<evidence type="ECO:0000259" key="12">
    <source>
        <dbReference type="PROSITE" id="PS50109"/>
    </source>
</evidence>
<dbReference type="SMART" id="SM00028">
    <property type="entry name" value="TPR"/>
    <property type="match status" value="4"/>
</dbReference>
<keyword evidence="3" id="KW-0597">Phosphoprotein</keyword>
<evidence type="ECO:0000256" key="6">
    <source>
        <dbReference type="ARBA" id="ARBA00022777"/>
    </source>
</evidence>
<keyword evidence="5" id="KW-0547">Nucleotide-binding</keyword>
<dbReference type="SUPFAM" id="SSF55874">
    <property type="entry name" value="ATPase domain of HSP90 chaperone/DNA topoisomerase II/histidine kinase"/>
    <property type="match status" value="1"/>
</dbReference>
<dbReference type="Gene3D" id="3.30.565.10">
    <property type="entry name" value="Histidine kinase-like ATPase, C-terminal domain"/>
    <property type="match status" value="1"/>
</dbReference>
<evidence type="ECO:0000313" key="14">
    <source>
        <dbReference type="Proteomes" id="UP001254488"/>
    </source>
</evidence>
<dbReference type="Pfam" id="PF02518">
    <property type="entry name" value="HATPase_c"/>
    <property type="match status" value="1"/>
</dbReference>